<keyword evidence="3" id="KW-0862">Zinc</keyword>
<gene>
    <name evidence="7" type="primary">LOC123145313</name>
</gene>
<dbReference type="Gramene" id="TraesSYM6D03G03704210.1">
    <property type="protein sequence ID" value="TraesSYM6D03G03704210.1"/>
    <property type="gene ID" value="TraesSYM6D03G03704210"/>
</dbReference>
<keyword evidence="1" id="KW-0479">Metal-binding</keyword>
<feature type="domain" description="PHD-type" evidence="6">
    <location>
        <begin position="323"/>
        <end position="375"/>
    </location>
</feature>
<dbReference type="GeneID" id="123145313"/>
<evidence type="ECO:0000259" key="6">
    <source>
        <dbReference type="PROSITE" id="PS50016"/>
    </source>
</evidence>
<evidence type="ECO:0000256" key="2">
    <source>
        <dbReference type="ARBA" id="ARBA00022771"/>
    </source>
</evidence>
<dbReference type="OMA" id="AIMDMES"/>
<dbReference type="EnsemblPlants" id="TraesCS6D02G263200.1">
    <property type="protein sequence ID" value="TraesCS6D02G263200.1"/>
    <property type="gene ID" value="TraesCS6D02G263200"/>
</dbReference>
<dbReference type="Proteomes" id="UP000019116">
    <property type="component" value="Chromosome 6D"/>
</dbReference>
<accession>A0A3B6QJG4</accession>
<proteinExistence type="predicted"/>
<name>A0A3B6QJG4_WHEAT</name>
<dbReference type="Gramene" id="TraesCS6D02G263200.1">
    <property type="protein sequence ID" value="TraesCS6D02G263200.1"/>
    <property type="gene ID" value="TraesCS6D02G263200"/>
</dbReference>
<dbReference type="STRING" id="4565.A0A3B6QJG4"/>
<sequence>MGDAAAASPRAAPAKRRRGDDGAGMRRVAEIVMVLAAAGEMRGGRDPTAAERALAAEARERLAAAVAGGATRPKDLFPGEAVRAVVEDLGLNRAKDPAAMGFRPPKASIADRLSLTKRKMEEVKESPVQPTAITPQTTVSSGTAEFQPHGTPMFAVGSHRTPPAAAASPATVPVTSTSVMALKQHGSSPVKPVTNHSVVALSHTGQPHVKSERGVNGPLNLTRATVGHLNKPFHDTSARSNSNAAASNNQVVKNQDTKVAAVQAVTVNPVMGHQATPGTASSVTAKPIFANHNAIAKSVQNVLQQPANHPSWTPPSTEYMQARLDCQICKVAIMDANSLLVCDACERGAHLKCLQHYGNKGIPIADWHCPTCVAQSKGKPLPPKYGKVTRTVVTSQSGPPVGGTQFSVQRVGGNTVAKGNHQALATNGNIIKPNSMKIGNTVKNSPVLALNAATDLSQSQAVSISGPAKVNANNAETSSNDMEWNEQSCSSTGCELTAGSELSLHSVDSPNDTVHGQQSTVTSRANCPDNSSAIAADTKIKSEAQSEALGGAVKMVDKNVTPVDQASNIGSEHNKGTQATSEPELDTENDVDITNTEKPIDQGSAVVVEEKVHTEANSEPHTINDVEMTTSTGITIGQSSNIAIEGKIAVEDNTGTRATSEPQLIEDVEMTSVMDEKSDVGIEEKPQSEATSVVKDVEMTIDAGLEADHTQLADGSTENGVGVPRHEEACIDKSNFSEMSDHHTNHQLIPNGVLPATDEALCSQETKEGHLVGCSVALREDNN</sequence>
<evidence type="ECO:0000313" key="8">
    <source>
        <dbReference type="Proteomes" id="UP000019116"/>
    </source>
</evidence>
<dbReference type="Gramene" id="TraesWEE_scaffold_064196_01G000400.1">
    <property type="protein sequence ID" value="TraesWEE_scaffold_064196_01G000400.1"/>
    <property type="gene ID" value="TraesWEE_scaffold_064196_01G000400"/>
</dbReference>
<dbReference type="PANTHER" id="PTHR47527:SF3">
    <property type="entry name" value="RING_FYVE_PHD ZINC FINGER SUPERFAMILY PROTEIN"/>
    <property type="match status" value="1"/>
</dbReference>
<keyword evidence="8" id="KW-1185">Reference proteome</keyword>
<dbReference type="Gramene" id="TraesNOR6D03G03797130.1">
    <property type="protein sequence ID" value="TraesNOR6D03G03797130.1"/>
    <property type="gene ID" value="TraesNOR6D03G03797130"/>
</dbReference>
<evidence type="ECO:0000256" key="5">
    <source>
        <dbReference type="SAM" id="MobiDB-lite"/>
    </source>
</evidence>
<feature type="compositionally biased region" description="Polar residues" evidence="5">
    <location>
        <begin position="565"/>
        <end position="581"/>
    </location>
</feature>
<dbReference type="SUPFAM" id="SSF57903">
    <property type="entry name" value="FYVE/PHD zinc finger"/>
    <property type="match status" value="1"/>
</dbReference>
<dbReference type="AlphaFoldDB" id="A0A3B6QJG4"/>
<dbReference type="Gramene" id="TraesCAD_scaffold_050443_01G000100.1">
    <property type="protein sequence ID" value="TraesCAD_scaffold_050443_01G000100.1"/>
    <property type="gene ID" value="TraesCAD_scaffold_050443_01G000100"/>
</dbReference>
<dbReference type="InterPro" id="IPR056699">
    <property type="entry name" value="DUF7797"/>
</dbReference>
<dbReference type="Gramene" id="TraesSTA6D03G03749620.1">
    <property type="protein sequence ID" value="TraesSTA6D03G03749620.1"/>
    <property type="gene ID" value="TraesSTA6D03G03749620"/>
</dbReference>
<dbReference type="PANTHER" id="PTHR47527">
    <property type="entry name" value="RING/FYVE/PHD ZINC FINGER SUPERFAMILY PROTEIN"/>
    <property type="match status" value="1"/>
</dbReference>
<dbReference type="Gramene" id="TraesROB_scaffold_052386_01G000400.1">
    <property type="protein sequence ID" value="TraesROB_scaffold_052386_01G000400.1"/>
    <property type="gene ID" value="TraesROB_scaffold_052386_01G000400"/>
</dbReference>
<dbReference type="Gramene" id="TraesLAC6D03G03706910.1">
    <property type="protein sequence ID" value="TraesLAC6D03G03706910.1"/>
    <property type="gene ID" value="TraesLAC6D03G03706910"/>
</dbReference>
<evidence type="ECO:0000256" key="4">
    <source>
        <dbReference type="PROSITE-ProRule" id="PRU00146"/>
    </source>
</evidence>
<feature type="region of interest" description="Disordered" evidence="5">
    <location>
        <begin position="122"/>
        <end position="143"/>
    </location>
</feature>
<dbReference type="Pfam" id="PF25073">
    <property type="entry name" value="DUF7797"/>
    <property type="match status" value="1"/>
</dbReference>
<dbReference type="Gramene" id="TraesJUL6D03G03789600.2">
    <property type="protein sequence ID" value="TraesJUL6D03G03789600.2"/>
    <property type="gene ID" value="TraesJUL6D03G03789600"/>
</dbReference>
<dbReference type="OrthoDB" id="787137at2759"/>
<feature type="region of interest" description="Disordered" evidence="5">
    <location>
        <begin position="565"/>
        <end position="589"/>
    </location>
</feature>
<dbReference type="Gene3D" id="3.30.40.10">
    <property type="entry name" value="Zinc/RING finger domain, C3HC4 (zinc finger)"/>
    <property type="match status" value="1"/>
</dbReference>
<dbReference type="Gramene" id="TraesCLE_scaffold_066862_01G000100.1">
    <property type="protein sequence ID" value="TraesCLE_scaffold_066862_01G000100.1"/>
    <property type="gene ID" value="TraesCLE_scaffold_066862_01G000100"/>
</dbReference>
<dbReference type="GO" id="GO:0008270">
    <property type="term" value="F:zinc ion binding"/>
    <property type="evidence" value="ECO:0007669"/>
    <property type="project" value="UniProtKB-KW"/>
</dbReference>
<feature type="region of interest" description="Disordered" evidence="5">
    <location>
        <begin position="1"/>
        <end position="23"/>
    </location>
</feature>
<dbReference type="Gramene" id="TraesPARA_EIv1.0_2151500.1">
    <property type="protein sequence ID" value="TraesPARA_EIv1.0_2151500.1.CDS"/>
    <property type="gene ID" value="TraesPARA_EIv1.0_2151500"/>
</dbReference>
<keyword evidence="2 4" id="KW-0863">Zinc-finger</keyword>
<dbReference type="Gramene" id="TraesCS6D03G0635600.1">
    <property type="protein sequence ID" value="TraesCS6D03G0635600.1.CDS"/>
    <property type="gene ID" value="TraesCS6D03G0635600"/>
</dbReference>
<organism evidence="7">
    <name type="scientific">Triticum aestivum</name>
    <name type="common">Wheat</name>
    <dbReference type="NCBI Taxonomy" id="4565"/>
    <lineage>
        <taxon>Eukaryota</taxon>
        <taxon>Viridiplantae</taxon>
        <taxon>Streptophyta</taxon>
        <taxon>Embryophyta</taxon>
        <taxon>Tracheophyta</taxon>
        <taxon>Spermatophyta</taxon>
        <taxon>Magnoliopsida</taxon>
        <taxon>Liliopsida</taxon>
        <taxon>Poales</taxon>
        <taxon>Poaceae</taxon>
        <taxon>BOP clade</taxon>
        <taxon>Pooideae</taxon>
        <taxon>Triticodae</taxon>
        <taxon>Triticeae</taxon>
        <taxon>Triticinae</taxon>
        <taxon>Triticum</taxon>
    </lineage>
</organism>
<dbReference type="SMART" id="SM00249">
    <property type="entry name" value="PHD"/>
    <property type="match status" value="1"/>
</dbReference>
<dbReference type="RefSeq" id="XP_044420627.1">
    <property type="nucleotide sequence ID" value="XM_044564692.1"/>
</dbReference>
<dbReference type="InterPro" id="IPR013083">
    <property type="entry name" value="Znf_RING/FYVE/PHD"/>
</dbReference>
<dbReference type="Gramene" id="TraesMAC6D03G03754640.1">
    <property type="protein sequence ID" value="TraesMAC6D03G03754640.1"/>
    <property type="gene ID" value="TraesMAC6D03G03754640"/>
</dbReference>
<dbReference type="Gramene" id="TraesARI6D03G03720830.1">
    <property type="protein sequence ID" value="TraesARI6D03G03720830.1"/>
    <property type="gene ID" value="TraesARI6D03G03720830"/>
</dbReference>
<dbReference type="InterPro" id="IPR001965">
    <property type="entry name" value="Znf_PHD"/>
</dbReference>
<dbReference type="Gramene" id="TraesJUL6D03G03789600.1">
    <property type="protein sequence ID" value="TraesJUL6D03G03789600.1"/>
    <property type="gene ID" value="TraesJUL6D03G03789600"/>
</dbReference>
<dbReference type="KEGG" id="taes:123145313"/>
<evidence type="ECO:0000256" key="1">
    <source>
        <dbReference type="ARBA" id="ARBA00022723"/>
    </source>
</evidence>
<evidence type="ECO:0000313" key="7">
    <source>
        <dbReference type="EnsemblPlants" id="TraesCS6D02G263200.1"/>
    </source>
</evidence>
<protein>
    <recommendedName>
        <fullName evidence="6">PHD-type domain-containing protein</fullName>
    </recommendedName>
</protein>
<reference evidence="7" key="1">
    <citation type="submission" date="2018-08" db="EMBL/GenBank/DDBJ databases">
        <authorList>
            <person name="Rossello M."/>
        </authorList>
    </citation>
    <scope>NUCLEOTIDE SEQUENCE [LARGE SCALE GENOMIC DNA]</scope>
    <source>
        <strain evidence="7">cv. Chinese Spring</strain>
    </source>
</reference>
<feature type="compositionally biased region" description="Low complexity" evidence="5">
    <location>
        <begin position="1"/>
        <end position="12"/>
    </location>
</feature>
<reference evidence="7" key="2">
    <citation type="submission" date="2018-10" db="UniProtKB">
        <authorList>
            <consortium name="EnsemblPlants"/>
        </authorList>
    </citation>
    <scope>IDENTIFICATION</scope>
</reference>
<dbReference type="CDD" id="cd15489">
    <property type="entry name" value="PHD_SF"/>
    <property type="match status" value="1"/>
</dbReference>
<dbReference type="PaxDb" id="4565-Traes_6DL_D22CB42C8.1"/>
<evidence type="ECO:0000256" key="3">
    <source>
        <dbReference type="ARBA" id="ARBA00022833"/>
    </source>
</evidence>
<dbReference type="Gramene" id="TraesLDM6D03G03760310.1">
    <property type="protein sequence ID" value="TraesLDM6D03G03760310.1"/>
    <property type="gene ID" value="TraesLDM6D03G03760310"/>
</dbReference>
<dbReference type="Gramene" id="TraesJAG6D03G03739490.1">
    <property type="protein sequence ID" value="TraesJAG6D03G03739490.1"/>
    <property type="gene ID" value="TraesJAG6D03G03739490"/>
</dbReference>
<dbReference type="PROSITE" id="PS50016">
    <property type="entry name" value="ZF_PHD_2"/>
    <property type="match status" value="1"/>
</dbReference>
<feature type="region of interest" description="Disordered" evidence="5">
    <location>
        <begin position="508"/>
        <end position="530"/>
    </location>
</feature>
<feature type="compositionally biased region" description="Polar residues" evidence="5">
    <location>
        <begin position="128"/>
        <end position="143"/>
    </location>
</feature>
<dbReference type="Gramene" id="TraesPARA_EIv1.0_2151500.2">
    <property type="protein sequence ID" value="TraesPARA_EIv1.0_2151500.2.CDS"/>
    <property type="gene ID" value="TraesPARA_EIv1.0_2151500"/>
</dbReference>
<dbReference type="InterPro" id="IPR011011">
    <property type="entry name" value="Znf_FYVE_PHD"/>
</dbReference>
<dbReference type="InterPro" id="IPR019787">
    <property type="entry name" value="Znf_PHD-finger"/>
</dbReference>
<dbReference type="Pfam" id="PF00628">
    <property type="entry name" value="PHD"/>
    <property type="match status" value="1"/>
</dbReference>